<dbReference type="CDD" id="cd00093">
    <property type="entry name" value="HTH_XRE"/>
    <property type="match status" value="1"/>
</dbReference>
<dbReference type="PANTHER" id="PTHR43236">
    <property type="entry name" value="ANTITOXIN HIGA1"/>
    <property type="match status" value="1"/>
</dbReference>
<evidence type="ECO:0000256" key="1">
    <source>
        <dbReference type="ARBA" id="ARBA00007227"/>
    </source>
</evidence>
<dbReference type="SMART" id="SM00530">
    <property type="entry name" value="HTH_XRE"/>
    <property type="match status" value="1"/>
</dbReference>
<evidence type="ECO:0000313" key="4">
    <source>
        <dbReference type="Proteomes" id="UP001183222"/>
    </source>
</evidence>
<accession>A0ABU2KD89</accession>
<reference evidence="4" key="1">
    <citation type="submission" date="2023-07" db="EMBL/GenBank/DDBJ databases">
        <title>30 novel species of actinomycetes from the DSMZ collection.</title>
        <authorList>
            <person name="Nouioui I."/>
        </authorList>
    </citation>
    <scope>NUCLEOTIDE SEQUENCE [LARGE SCALE GENOMIC DNA]</scope>
    <source>
        <strain evidence="4">DSM 46792</strain>
    </source>
</reference>
<dbReference type="InterPro" id="IPR010982">
    <property type="entry name" value="Lambda_DNA-bd_dom_sf"/>
</dbReference>
<dbReference type="EMBL" id="JAVREI010000020">
    <property type="protein sequence ID" value="MDT0278160.1"/>
    <property type="molecule type" value="Genomic_DNA"/>
</dbReference>
<dbReference type="Proteomes" id="UP001183222">
    <property type="component" value="Unassembled WGS sequence"/>
</dbReference>
<dbReference type="Gene3D" id="1.10.260.40">
    <property type="entry name" value="lambda repressor-like DNA-binding domains"/>
    <property type="match status" value="1"/>
</dbReference>
<keyword evidence="4" id="KW-1185">Reference proteome</keyword>
<feature type="domain" description="HTH cro/C1-type" evidence="2">
    <location>
        <begin position="12"/>
        <end position="66"/>
    </location>
</feature>
<evidence type="ECO:0000259" key="2">
    <source>
        <dbReference type="PROSITE" id="PS50943"/>
    </source>
</evidence>
<organism evidence="3 4">
    <name type="scientific">Blastococcus goldschmidtiae</name>
    <dbReference type="NCBI Taxonomy" id="3075546"/>
    <lineage>
        <taxon>Bacteria</taxon>
        <taxon>Bacillati</taxon>
        <taxon>Actinomycetota</taxon>
        <taxon>Actinomycetes</taxon>
        <taxon>Geodermatophilales</taxon>
        <taxon>Geodermatophilaceae</taxon>
        <taxon>Blastococcus</taxon>
    </lineage>
</organism>
<dbReference type="RefSeq" id="WP_311346959.1">
    <property type="nucleotide sequence ID" value="NZ_JAVREI010000020.1"/>
</dbReference>
<proteinExistence type="inferred from homology"/>
<dbReference type="Pfam" id="PF13560">
    <property type="entry name" value="HTH_31"/>
    <property type="match status" value="1"/>
</dbReference>
<dbReference type="InterPro" id="IPR052345">
    <property type="entry name" value="Rad_response_metalloprotease"/>
</dbReference>
<evidence type="ECO:0000313" key="3">
    <source>
        <dbReference type="EMBL" id="MDT0278160.1"/>
    </source>
</evidence>
<dbReference type="Pfam" id="PF06114">
    <property type="entry name" value="Peptidase_M78"/>
    <property type="match status" value="1"/>
</dbReference>
<dbReference type="PANTHER" id="PTHR43236:SF1">
    <property type="entry name" value="BLL7220 PROTEIN"/>
    <property type="match status" value="1"/>
</dbReference>
<dbReference type="InterPro" id="IPR010359">
    <property type="entry name" value="IrrE_HExxH"/>
</dbReference>
<gene>
    <name evidence="3" type="ORF">RM425_19840</name>
</gene>
<dbReference type="PROSITE" id="PS50943">
    <property type="entry name" value="HTH_CROC1"/>
    <property type="match status" value="1"/>
</dbReference>
<dbReference type="InterPro" id="IPR001387">
    <property type="entry name" value="Cro/C1-type_HTH"/>
</dbReference>
<dbReference type="SUPFAM" id="SSF47413">
    <property type="entry name" value="lambda repressor-like DNA-binding domains"/>
    <property type="match status" value="1"/>
</dbReference>
<sequence length="371" mass="40026">MAVDSSTLGARIRDARDRAGLTQAELATATSLDRSSLAKIESGARRVSALELARIADAVGARIEWFLEEVAPAILSHRNREEPGAASPAIDALLERLARNVEFLQLHGNLPLADLDVIERPATDADADEAAARARSLLGLDEHEPVLDLDSASPAAGLLLFSIELGSDTADAASIALRSGGLAVVNGSQQVGRRRLAAAHELGHHLFADEYTIDWRVTAGIDAAPWEARVDRFARALLLPHLGVERTWRQLVDSSDALRVAAVRMASLFRVDMATLSRRLGELGLVTAGESRTIRQVSTTRADIIDYNLVPRDELASPTLPKPYIKAVLDLYRSDVIAAARAIDLLLDTWAEEDLPVPPQLSAEAVWGFVS</sequence>
<comment type="similarity">
    <text evidence="1">Belongs to the short-chain fatty acyl-CoA assimilation regulator (ScfR) family.</text>
</comment>
<name>A0ABU2KD89_9ACTN</name>
<comment type="caution">
    <text evidence="3">The sequence shown here is derived from an EMBL/GenBank/DDBJ whole genome shotgun (WGS) entry which is preliminary data.</text>
</comment>
<protein>
    <submittedName>
        <fullName evidence="3">XRE family transcriptional regulator</fullName>
    </submittedName>
</protein>